<dbReference type="InterPro" id="IPR014507">
    <property type="entry name" value="Baseplate_assembly_J_pred"/>
</dbReference>
<dbReference type="PANTHER" id="PTHR35862:SF1">
    <property type="entry name" value="FELS-2 PROPHAGE PROTEIN"/>
    <property type="match status" value="1"/>
</dbReference>
<sequence>MKFSDLPDIDFVTADKDAVQSVIFSIYKSVTGRQLAQGDPVRLFVLVITNVVILLLNKINETGRQNLLKYADGINLDHIGILVGVSRIPATGAITTVRATLSAPRGTITTIPAGTRITAGDNVFFATAGDIVILAGQTTATGPANCTTTGAGGNGYVAGELNTIVDPVPYVASIVNITTSQGGSDTEDDNRYRERIHNAPESFSCAGASGAYEFFAKKASTTIADVKVVSPAPGDVVIYPLLENGVLPEQEILSAVVAMCNQTHVRPLTDHVSAQSPGQKSYNINLTYYVNCADQTHASVIQQNVDKAVNEYVVWQRSAMGRDINPSELIRRVMEAGAKRVVVTAPVYTAVKNGSEADAYAVEIAVLGSKTVTYGGIEDE</sequence>
<dbReference type="Pfam" id="PF26078">
    <property type="entry name" value="Baseplate_J_M"/>
    <property type="match status" value="1"/>
</dbReference>
<evidence type="ECO:0000259" key="1">
    <source>
        <dbReference type="Pfam" id="PF04865"/>
    </source>
</evidence>
<evidence type="ECO:0000313" key="4">
    <source>
        <dbReference type="EMBL" id="DAE21228.1"/>
    </source>
</evidence>
<dbReference type="PIRSF" id="PIRSF020481">
    <property type="entry name" value="BAP"/>
    <property type="match status" value="1"/>
</dbReference>
<dbReference type="InterPro" id="IPR052726">
    <property type="entry name" value="Phage_Baseplate_Hub"/>
</dbReference>
<evidence type="ECO:0000259" key="3">
    <source>
        <dbReference type="Pfam" id="PF26079"/>
    </source>
</evidence>
<protein>
    <submittedName>
        <fullName evidence="4">Baseplate assembly protein</fullName>
    </submittedName>
</protein>
<organism evidence="4">
    <name type="scientific">Caudovirales sp. ctkvU4</name>
    <dbReference type="NCBI Taxonomy" id="2826783"/>
    <lineage>
        <taxon>Viruses</taxon>
        <taxon>Duplodnaviria</taxon>
        <taxon>Heunggongvirae</taxon>
        <taxon>Uroviricota</taxon>
        <taxon>Caudoviricetes</taxon>
    </lineage>
</organism>
<feature type="domain" description="Baseplate protein J-like barrel" evidence="1">
    <location>
        <begin position="98"/>
        <end position="183"/>
    </location>
</feature>
<evidence type="ECO:0000259" key="2">
    <source>
        <dbReference type="Pfam" id="PF26078"/>
    </source>
</evidence>
<dbReference type="Pfam" id="PF26079">
    <property type="entry name" value="Baseplate_J_C"/>
    <property type="match status" value="1"/>
</dbReference>
<proteinExistence type="predicted"/>
<dbReference type="InterPro" id="IPR006949">
    <property type="entry name" value="Barrel_Baseplate_J-like"/>
</dbReference>
<feature type="domain" description="Baseplate J-like central" evidence="2">
    <location>
        <begin position="206"/>
        <end position="275"/>
    </location>
</feature>
<name>A0A8S5QRF4_9CAUD</name>
<accession>A0A8S5QRF4</accession>
<dbReference type="PANTHER" id="PTHR35862">
    <property type="entry name" value="FELS-2 PROPHAGE PROTEIN"/>
    <property type="match status" value="1"/>
</dbReference>
<dbReference type="InterPro" id="IPR058530">
    <property type="entry name" value="Baseplate_J-like_C"/>
</dbReference>
<reference evidence="4" key="1">
    <citation type="journal article" date="2021" name="Proc. Natl. Acad. Sci. U.S.A.">
        <title>A Catalog of Tens of Thousands of Viruses from Human Metagenomes Reveals Hidden Associations with Chronic Diseases.</title>
        <authorList>
            <person name="Tisza M.J."/>
            <person name="Buck C.B."/>
        </authorList>
    </citation>
    <scope>NUCLEOTIDE SEQUENCE</scope>
    <source>
        <strain evidence="4">CtkvU4</strain>
    </source>
</reference>
<dbReference type="InterPro" id="IPR058531">
    <property type="entry name" value="Baseplate_J_M"/>
</dbReference>
<feature type="domain" description="Baseplate J-like C-terminal" evidence="3">
    <location>
        <begin position="284"/>
        <end position="353"/>
    </location>
</feature>
<dbReference type="EMBL" id="BK015710">
    <property type="protein sequence ID" value="DAE21228.1"/>
    <property type="molecule type" value="Genomic_DNA"/>
</dbReference>
<dbReference type="Pfam" id="PF04865">
    <property type="entry name" value="Baseplate_J"/>
    <property type="match status" value="1"/>
</dbReference>